<evidence type="ECO:0000313" key="2">
    <source>
        <dbReference type="EMBL" id="DAF97979.1"/>
    </source>
</evidence>
<accession>A0A8S5UU57</accession>
<reference evidence="2" key="1">
    <citation type="journal article" date="2021" name="Proc. Natl. Acad. Sci. U.S.A.">
        <title>A Catalog of Tens of Thousands of Viruses from Human Metagenomes Reveals Hidden Associations with Chronic Diseases.</title>
        <authorList>
            <person name="Tisza M.J."/>
            <person name="Buck C.B."/>
        </authorList>
    </citation>
    <scope>NUCLEOTIDE SEQUENCE</scope>
    <source>
        <strain evidence="2">CtpyK9</strain>
    </source>
</reference>
<name>A0A8S5UU57_9CAUD</name>
<sequence>MAWDHSTRRARLPRNWQKLRRETLNAASHQCQGLAPTQAPPPSTPPWRAGTVGPDGRWHAAACDRHATDVDHVVAGDNHSPSNLQALSLPCHRAKTTRERQEQAARMAAMRCRTGEPHPCLAAAQHANVTQII</sequence>
<protein>
    <submittedName>
        <fullName evidence="2">HNH endonuclease bacteriophage, HNH Endonuclease, DNA.52A</fullName>
    </submittedName>
</protein>
<dbReference type="GO" id="GO:0004519">
    <property type="term" value="F:endonuclease activity"/>
    <property type="evidence" value="ECO:0007669"/>
    <property type="project" value="UniProtKB-KW"/>
</dbReference>
<keyword evidence="2" id="KW-0540">Nuclease</keyword>
<dbReference type="InterPro" id="IPR003615">
    <property type="entry name" value="HNH_nuc"/>
</dbReference>
<dbReference type="CDD" id="cd00085">
    <property type="entry name" value="HNHc"/>
    <property type="match status" value="1"/>
</dbReference>
<evidence type="ECO:0000256" key="1">
    <source>
        <dbReference type="SAM" id="MobiDB-lite"/>
    </source>
</evidence>
<keyword evidence="2" id="KW-0378">Hydrolase</keyword>
<keyword evidence="2" id="KW-0255">Endonuclease</keyword>
<organism evidence="2">
    <name type="scientific">Siphoviridae sp. ctpyK9</name>
    <dbReference type="NCBI Taxonomy" id="2825679"/>
    <lineage>
        <taxon>Viruses</taxon>
        <taxon>Duplodnaviria</taxon>
        <taxon>Heunggongvirae</taxon>
        <taxon>Uroviricota</taxon>
        <taxon>Caudoviricetes</taxon>
    </lineage>
</organism>
<feature type="region of interest" description="Disordered" evidence="1">
    <location>
        <begin position="28"/>
        <end position="56"/>
    </location>
</feature>
<proteinExistence type="predicted"/>
<dbReference type="EMBL" id="BK016139">
    <property type="protein sequence ID" value="DAF97979.1"/>
    <property type="molecule type" value="Genomic_DNA"/>
</dbReference>